<comment type="caution">
    <text evidence="1">The sequence shown here is derived from an EMBL/GenBank/DDBJ whole genome shotgun (WGS) entry which is preliminary data.</text>
</comment>
<dbReference type="Proteomes" id="UP001281410">
    <property type="component" value="Unassembled WGS sequence"/>
</dbReference>
<dbReference type="EMBL" id="JANJYJ010000003">
    <property type="protein sequence ID" value="KAK3222759.1"/>
    <property type="molecule type" value="Genomic_DNA"/>
</dbReference>
<proteinExistence type="predicted"/>
<evidence type="ECO:0000313" key="1">
    <source>
        <dbReference type="EMBL" id="KAK3222759.1"/>
    </source>
</evidence>
<protein>
    <submittedName>
        <fullName evidence="1">Uncharacterized protein</fullName>
    </submittedName>
</protein>
<sequence length="122" mass="13505">MIFCAPGKKKNCRLFSRKLRSGLRRVSDVCEAYLTVDSLQLGGFLEKLKNSGVGFDFGLESPPLVCVIGKDIPLTKFVQAYNEAITVCGWKLPLKGLATKLCIVKMFQGQESLLSVYDLGKR</sequence>
<keyword evidence="2" id="KW-1185">Reference proteome</keyword>
<reference evidence="1" key="1">
    <citation type="journal article" date="2023" name="Plant J.">
        <title>Genome sequences and population genomics provide insights into the demographic history, inbreeding, and mutation load of two 'living fossil' tree species of Dipteronia.</title>
        <authorList>
            <person name="Feng Y."/>
            <person name="Comes H.P."/>
            <person name="Chen J."/>
            <person name="Zhu S."/>
            <person name="Lu R."/>
            <person name="Zhang X."/>
            <person name="Li P."/>
            <person name="Qiu J."/>
            <person name="Olsen K.M."/>
            <person name="Qiu Y."/>
        </authorList>
    </citation>
    <scope>NUCLEOTIDE SEQUENCE</scope>
    <source>
        <strain evidence="1">NBL</strain>
    </source>
</reference>
<accession>A0AAE0EC92</accession>
<gene>
    <name evidence="1" type="ORF">Dsin_009784</name>
</gene>
<name>A0AAE0EC92_9ROSI</name>
<evidence type="ECO:0000313" key="2">
    <source>
        <dbReference type="Proteomes" id="UP001281410"/>
    </source>
</evidence>
<dbReference type="AlphaFoldDB" id="A0AAE0EC92"/>
<organism evidence="1 2">
    <name type="scientific">Dipteronia sinensis</name>
    <dbReference type="NCBI Taxonomy" id="43782"/>
    <lineage>
        <taxon>Eukaryota</taxon>
        <taxon>Viridiplantae</taxon>
        <taxon>Streptophyta</taxon>
        <taxon>Embryophyta</taxon>
        <taxon>Tracheophyta</taxon>
        <taxon>Spermatophyta</taxon>
        <taxon>Magnoliopsida</taxon>
        <taxon>eudicotyledons</taxon>
        <taxon>Gunneridae</taxon>
        <taxon>Pentapetalae</taxon>
        <taxon>rosids</taxon>
        <taxon>malvids</taxon>
        <taxon>Sapindales</taxon>
        <taxon>Sapindaceae</taxon>
        <taxon>Hippocastanoideae</taxon>
        <taxon>Acereae</taxon>
        <taxon>Dipteronia</taxon>
    </lineage>
</organism>